<evidence type="ECO:0000313" key="1">
    <source>
        <dbReference type="EMBL" id="QFG05206.1"/>
    </source>
</evidence>
<evidence type="ECO:0000313" key="2">
    <source>
        <dbReference type="Proteomes" id="UP000325508"/>
    </source>
</evidence>
<name>A0A5J6T437_9CAUD</name>
<protein>
    <submittedName>
        <fullName evidence="1">Uncharacterized protein</fullName>
    </submittedName>
</protein>
<gene>
    <name evidence="1" type="primary">64</name>
    <name evidence="1" type="ORF">019DV002_64</name>
</gene>
<reference evidence="1 2" key="1">
    <citation type="submission" date="2019-07" db="EMBL/GenBank/DDBJ databases">
        <authorList>
            <person name="Loney R.E."/>
            <person name="Krukonis G.P."/>
            <person name="Delesalle V.A."/>
        </authorList>
    </citation>
    <scope>NUCLEOTIDE SEQUENCE [LARGE SCALE GENOMIC DNA]</scope>
</reference>
<accession>A0A5J6T437</accession>
<dbReference type="EMBL" id="MN176220">
    <property type="protein sequence ID" value="QFG05206.1"/>
    <property type="molecule type" value="Genomic_DNA"/>
</dbReference>
<keyword evidence="2" id="KW-1185">Reference proteome</keyword>
<sequence length="140" mass="16587">MTTEIRKHVSDMTVAEKSFLMKRFYSLKFDFRKHARDRLNQRGIDFQDFLKTWKGMCQLVEYTRKGCSNRIMLRSLRAHKGKNILVVINLNTGEVVSLYWIYKKRPFYRSKAHSDGAGLDIIKIFGEVPDEKIIKKVHNF</sequence>
<proteinExistence type="predicted"/>
<dbReference type="Proteomes" id="UP000325508">
    <property type="component" value="Segment"/>
</dbReference>
<organism evidence="1 2">
    <name type="scientific">Bacillus phage 019DV002</name>
    <dbReference type="NCBI Taxonomy" id="2601653"/>
    <lineage>
        <taxon>Viruses</taxon>
        <taxon>Duplodnaviria</taxon>
        <taxon>Heunggongvirae</taxon>
        <taxon>Uroviricota</taxon>
        <taxon>Caudoviricetes</taxon>
        <taxon>Ehrlichviridae</taxon>
        <taxon>Gettysburgvirus</taxon>
        <taxon>Gettysburgvirus gv019DV002</taxon>
    </lineage>
</organism>